<comment type="caution">
    <text evidence="1">The sequence shown here is derived from an EMBL/GenBank/DDBJ whole genome shotgun (WGS) entry which is preliminary data.</text>
</comment>
<organism evidence="1 2">
    <name type="scientific">Ixodes persulcatus</name>
    <name type="common">Taiga tick</name>
    <dbReference type="NCBI Taxonomy" id="34615"/>
    <lineage>
        <taxon>Eukaryota</taxon>
        <taxon>Metazoa</taxon>
        <taxon>Ecdysozoa</taxon>
        <taxon>Arthropoda</taxon>
        <taxon>Chelicerata</taxon>
        <taxon>Arachnida</taxon>
        <taxon>Acari</taxon>
        <taxon>Parasitiformes</taxon>
        <taxon>Ixodida</taxon>
        <taxon>Ixodoidea</taxon>
        <taxon>Ixodidae</taxon>
        <taxon>Ixodinae</taxon>
        <taxon>Ixodes</taxon>
    </lineage>
</organism>
<accession>A0AC60PX12</accession>
<gene>
    <name evidence="1" type="ORF">HPB47_027053</name>
</gene>
<dbReference type="Proteomes" id="UP000805193">
    <property type="component" value="Unassembled WGS sequence"/>
</dbReference>
<keyword evidence="2" id="KW-1185">Reference proteome</keyword>
<protein>
    <submittedName>
        <fullName evidence="1">Uncharacterized protein</fullName>
    </submittedName>
</protein>
<evidence type="ECO:0000313" key="2">
    <source>
        <dbReference type="Proteomes" id="UP000805193"/>
    </source>
</evidence>
<name>A0AC60PX12_IXOPE</name>
<sequence>MYEDEAEQAATPSKPTPPTSAPKASVSSVEAPGPSKETDRKKGVKEGTAAAAESTGNLPAATSTDAKSPAAARDRELIFGAETSAKVATEQDARGKTNEKTQDSAMNDDMSWDVIVEKRRFDDVTATKGELVLRRLERQWKVVVKKGRYEARSRSPSRTRGDRLSQ</sequence>
<evidence type="ECO:0000313" key="1">
    <source>
        <dbReference type="EMBL" id="KAG0425803.1"/>
    </source>
</evidence>
<proteinExistence type="predicted"/>
<dbReference type="EMBL" id="JABSTQ010009800">
    <property type="protein sequence ID" value="KAG0425803.1"/>
    <property type="molecule type" value="Genomic_DNA"/>
</dbReference>
<reference evidence="1 2" key="1">
    <citation type="journal article" date="2020" name="Cell">
        <title>Large-Scale Comparative Analyses of Tick Genomes Elucidate Their Genetic Diversity and Vector Capacities.</title>
        <authorList>
            <consortium name="Tick Genome and Microbiome Consortium (TIGMIC)"/>
            <person name="Jia N."/>
            <person name="Wang J."/>
            <person name="Shi W."/>
            <person name="Du L."/>
            <person name="Sun Y."/>
            <person name="Zhan W."/>
            <person name="Jiang J.F."/>
            <person name="Wang Q."/>
            <person name="Zhang B."/>
            <person name="Ji P."/>
            <person name="Bell-Sakyi L."/>
            <person name="Cui X.M."/>
            <person name="Yuan T.T."/>
            <person name="Jiang B.G."/>
            <person name="Yang W.F."/>
            <person name="Lam T.T."/>
            <person name="Chang Q.C."/>
            <person name="Ding S.J."/>
            <person name="Wang X.J."/>
            <person name="Zhu J.G."/>
            <person name="Ruan X.D."/>
            <person name="Zhao L."/>
            <person name="Wei J.T."/>
            <person name="Ye R.Z."/>
            <person name="Que T.C."/>
            <person name="Du C.H."/>
            <person name="Zhou Y.H."/>
            <person name="Cheng J.X."/>
            <person name="Dai P.F."/>
            <person name="Guo W.B."/>
            <person name="Han X.H."/>
            <person name="Huang E.J."/>
            <person name="Li L.F."/>
            <person name="Wei W."/>
            <person name="Gao Y.C."/>
            <person name="Liu J.Z."/>
            <person name="Shao H.Z."/>
            <person name="Wang X."/>
            <person name="Wang C.C."/>
            <person name="Yang T.C."/>
            <person name="Huo Q.B."/>
            <person name="Li W."/>
            <person name="Chen H.Y."/>
            <person name="Chen S.E."/>
            <person name="Zhou L.G."/>
            <person name="Ni X.B."/>
            <person name="Tian J.H."/>
            <person name="Sheng Y."/>
            <person name="Liu T."/>
            <person name="Pan Y.S."/>
            <person name="Xia L.Y."/>
            <person name="Li J."/>
            <person name="Zhao F."/>
            <person name="Cao W.C."/>
        </authorList>
    </citation>
    <scope>NUCLEOTIDE SEQUENCE [LARGE SCALE GENOMIC DNA]</scope>
    <source>
        <strain evidence="1">Iper-2018</strain>
    </source>
</reference>